<dbReference type="PRINTS" id="PR00480">
    <property type="entry name" value="ASTACIN"/>
</dbReference>
<dbReference type="SMART" id="SM00235">
    <property type="entry name" value="ZnMc"/>
    <property type="match status" value="1"/>
</dbReference>
<dbReference type="CDD" id="cd04280">
    <property type="entry name" value="ZnMc_astacin_like"/>
    <property type="match status" value="1"/>
</dbReference>
<dbReference type="GO" id="GO:0006508">
    <property type="term" value="P:proteolysis"/>
    <property type="evidence" value="ECO:0007669"/>
    <property type="project" value="UniProtKB-KW"/>
</dbReference>
<keyword evidence="1 2" id="KW-0862">Zinc</keyword>
<evidence type="ECO:0000256" key="1">
    <source>
        <dbReference type="PROSITE-ProRule" id="PRU01211"/>
    </source>
</evidence>
<dbReference type="PANTHER" id="PTHR10127:SF814">
    <property type="entry name" value="MEPRIN A SUBUNIT BETA"/>
    <property type="match status" value="1"/>
</dbReference>
<dbReference type="PROSITE" id="PS51864">
    <property type="entry name" value="ASTACIN"/>
    <property type="match status" value="1"/>
</dbReference>
<feature type="disulfide bond" evidence="1">
    <location>
        <begin position="111"/>
        <end position="266"/>
    </location>
</feature>
<evidence type="ECO:0000313" key="4">
    <source>
        <dbReference type="EnsemblMetazoa" id="AFUN021163-PA"/>
    </source>
</evidence>
<feature type="domain" description="Peptidase M12A" evidence="3">
    <location>
        <begin position="68"/>
        <end position="267"/>
    </location>
</feature>
<dbReference type="STRING" id="62324.A0A4Y0BKL8"/>
<comment type="cofactor">
    <cofactor evidence="1 2">
        <name>Zn(2+)</name>
        <dbReference type="ChEBI" id="CHEBI:29105"/>
    </cofactor>
    <text evidence="1 2">Binds 1 zinc ion per subunit.</text>
</comment>
<dbReference type="Gene3D" id="3.40.390.10">
    <property type="entry name" value="Collagenase (Catalytic Domain)"/>
    <property type="match status" value="1"/>
</dbReference>
<keyword evidence="1" id="KW-1015">Disulfide bond</keyword>
<dbReference type="VEuPathDB" id="VectorBase:AFUN2_006309"/>
<dbReference type="Pfam" id="PF01400">
    <property type="entry name" value="Astacin"/>
    <property type="match status" value="1"/>
</dbReference>
<proteinExistence type="predicted"/>
<feature type="binding site" evidence="1">
    <location>
        <position position="165"/>
    </location>
    <ligand>
        <name>Zn(2+)</name>
        <dbReference type="ChEBI" id="CHEBI:29105"/>
        <note>catalytic</note>
    </ligand>
</feature>
<dbReference type="InterPro" id="IPR024079">
    <property type="entry name" value="MetalloPept_cat_dom_sf"/>
</dbReference>
<dbReference type="GO" id="GO:0004222">
    <property type="term" value="F:metalloendopeptidase activity"/>
    <property type="evidence" value="ECO:0007669"/>
    <property type="project" value="UniProtKB-UniRule"/>
</dbReference>
<feature type="binding site" evidence="1">
    <location>
        <position position="175"/>
    </location>
    <ligand>
        <name>Zn(2+)</name>
        <dbReference type="ChEBI" id="CHEBI:29105"/>
        <note>catalytic</note>
    </ligand>
</feature>
<dbReference type="EnsemblMetazoa" id="AFUN021163-RA">
    <property type="protein sequence ID" value="AFUN021163-PA"/>
    <property type="gene ID" value="AFUN021163"/>
</dbReference>
<keyword evidence="1 2" id="KW-0479">Metal-binding</keyword>
<evidence type="ECO:0000256" key="2">
    <source>
        <dbReference type="RuleBase" id="RU361183"/>
    </source>
</evidence>
<comment type="caution">
    <text evidence="1">Lacks conserved residue(s) required for the propagation of feature annotation.</text>
</comment>
<dbReference type="GO" id="GO:0008270">
    <property type="term" value="F:zinc ion binding"/>
    <property type="evidence" value="ECO:0007669"/>
    <property type="project" value="UniProtKB-UniRule"/>
</dbReference>
<keyword evidence="2" id="KW-0732">Signal</keyword>
<dbReference type="VEuPathDB" id="VectorBase:AFUN021163"/>
<sequence length="270" mass="30736">MLLVQSCAFIVLACTLVQAGIVKLSQENVTGQRNWQPNELEDEHSVQFEGDMMLRDEQLHSLMSNRRNALNNASCRWPGGIVPVSIDEKHFTSFQIKQILRAMRHIQSASCIKFVKRTDEYAFVNVTNVRPGCHAPVGYYPYPEILNVEPSPVGTGCFKLGTIVHLFLHMLCFVHQHTVSNRDEYVDILWDNIEPDMEMNFHKWAAGVLVDFGVPYDYGSVMHYSATAYSKNGRKTIVPKDPNARIGQRKGLSEKDILKLNLFYNCANEK</sequence>
<dbReference type="SUPFAM" id="SSF55486">
    <property type="entry name" value="Metalloproteases ('zincins'), catalytic domain"/>
    <property type="match status" value="1"/>
</dbReference>
<accession>A0A4Y0BKL8</accession>
<protein>
    <recommendedName>
        <fullName evidence="2">Metalloendopeptidase</fullName>
        <ecNumber evidence="2">3.4.24.-</ecNumber>
    </recommendedName>
</protein>
<keyword evidence="2" id="KW-0482">Metalloprotease</keyword>
<dbReference type="EC" id="3.4.24.-" evidence="2"/>
<dbReference type="InterPro" id="IPR001506">
    <property type="entry name" value="Peptidase_M12A"/>
</dbReference>
<keyword evidence="2" id="KW-0378">Hydrolase</keyword>
<dbReference type="AlphaFoldDB" id="A0A4Y0BKL8"/>
<feature type="chain" id="PRO_5021485081" description="Metalloendopeptidase" evidence="2">
    <location>
        <begin position="20"/>
        <end position="270"/>
    </location>
</feature>
<organism evidence="4">
    <name type="scientific">Anopheles funestus</name>
    <name type="common">African malaria mosquito</name>
    <dbReference type="NCBI Taxonomy" id="62324"/>
    <lineage>
        <taxon>Eukaryota</taxon>
        <taxon>Metazoa</taxon>
        <taxon>Ecdysozoa</taxon>
        <taxon>Arthropoda</taxon>
        <taxon>Hexapoda</taxon>
        <taxon>Insecta</taxon>
        <taxon>Pterygota</taxon>
        <taxon>Neoptera</taxon>
        <taxon>Endopterygota</taxon>
        <taxon>Diptera</taxon>
        <taxon>Nematocera</taxon>
        <taxon>Culicoidea</taxon>
        <taxon>Culicidae</taxon>
        <taxon>Anophelinae</taxon>
        <taxon>Anopheles</taxon>
    </lineage>
</organism>
<dbReference type="InterPro" id="IPR034035">
    <property type="entry name" value="Astacin-like_dom"/>
</dbReference>
<reference evidence="4" key="1">
    <citation type="submission" date="2020-05" db="UniProtKB">
        <authorList>
            <consortium name="EnsemblMetazoa"/>
        </authorList>
    </citation>
    <scope>IDENTIFICATION</scope>
    <source>
        <strain evidence="4">FUMOZ</strain>
    </source>
</reference>
<name>A0A4Y0BKL8_ANOFN</name>
<feature type="signal peptide" evidence="2">
    <location>
        <begin position="1"/>
        <end position="19"/>
    </location>
</feature>
<evidence type="ECO:0000259" key="3">
    <source>
        <dbReference type="PROSITE" id="PS51864"/>
    </source>
</evidence>
<feature type="binding site" evidence="1">
    <location>
        <position position="169"/>
    </location>
    <ligand>
        <name>Zn(2+)</name>
        <dbReference type="ChEBI" id="CHEBI:29105"/>
        <note>catalytic</note>
    </ligand>
</feature>
<keyword evidence="2" id="KW-0645">Protease</keyword>
<dbReference type="PANTHER" id="PTHR10127">
    <property type="entry name" value="DISCOIDIN, CUB, EGF, LAMININ , AND ZINC METALLOPROTEASE DOMAIN CONTAINING"/>
    <property type="match status" value="1"/>
</dbReference>
<dbReference type="InterPro" id="IPR006026">
    <property type="entry name" value="Peptidase_Metallo"/>
</dbReference>